<sequence>MAGASWPCVRLHPAPRRRPLDAPSCGRRARRSGSVPGAEACGYSTERLLVGLPACHGRAGAVARCRRPTRVAVGPAAPRRGEGGVRLFAGSRPRRPSVLWPQCTSLLRRCGHSPRYGAPNGVVGRCCRDKSTLAAAPALFLPRRCRGANGGVPVLFLLHELAARGCPFLRDLVALGLGSRCAWDAASCLLHSCGKQLLAWSRPQGGGGGVAAWQSVACAIRAGVEACARPAANAGSPLAVVQAPLHALCPAVSCATTCPRRRGKYQLKEVLRILCFCNCAYQGVMESMPMNTRITVNDSEVILYSDDSIASVGILHPRACHLEHKPSSDRIGVDSSPKRIPFVCMALMKLSCTLMLKINRP</sequence>
<organism evidence="1 2">
    <name type="scientific">Paspalum notatum var. saurae</name>
    <dbReference type="NCBI Taxonomy" id="547442"/>
    <lineage>
        <taxon>Eukaryota</taxon>
        <taxon>Viridiplantae</taxon>
        <taxon>Streptophyta</taxon>
        <taxon>Embryophyta</taxon>
        <taxon>Tracheophyta</taxon>
        <taxon>Spermatophyta</taxon>
        <taxon>Magnoliopsida</taxon>
        <taxon>Liliopsida</taxon>
        <taxon>Poales</taxon>
        <taxon>Poaceae</taxon>
        <taxon>PACMAD clade</taxon>
        <taxon>Panicoideae</taxon>
        <taxon>Andropogonodae</taxon>
        <taxon>Paspaleae</taxon>
        <taxon>Paspalinae</taxon>
        <taxon>Paspalum</taxon>
    </lineage>
</organism>
<proteinExistence type="predicted"/>
<reference evidence="1 2" key="1">
    <citation type="submission" date="2024-02" db="EMBL/GenBank/DDBJ databases">
        <title>High-quality chromosome-scale genome assembly of Pensacola bahiagrass (Paspalum notatum Flugge var. saurae).</title>
        <authorList>
            <person name="Vega J.M."/>
            <person name="Podio M."/>
            <person name="Orjuela J."/>
            <person name="Siena L.A."/>
            <person name="Pessino S.C."/>
            <person name="Combes M.C."/>
            <person name="Mariac C."/>
            <person name="Albertini E."/>
            <person name="Pupilli F."/>
            <person name="Ortiz J.P.A."/>
            <person name="Leblanc O."/>
        </authorList>
    </citation>
    <scope>NUCLEOTIDE SEQUENCE [LARGE SCALE GENOMIC DNA]</scope>
    <source>
        <strain evidence="1">R1</strain>
        <tissue evidence="1">Leaf</tissue>
    </source>
</reference>
<gene>
    <name evidence="1" type="ORF">U9M48_003673</name>
</gene>
<evidence type="ECO:0000313" key="1">
    <source>
        <dbReference type="EMBL" id="WVZ52632.1"/>
    </source>
</evidence>
<evidence type="ECO:0000313" key="2">
    <source>
        <dbReference type="Proteomes" id="UP001341281"/>
    </source>
</evidence>
<protein>
    <submittedName>
        <fullName evidence="1">Uncharacterized protein</fullName>
    </submittedName>
</protein>
<dbReference type="Proteomes" id="UP001341281">
    <property type="component" value="Chromosome 01"/>
</dbReference>
<accession>A0AAQ3PJB6</accession>
<keyword evidence="2" id="KW-1185">Reference proteome</keyword>
<dbReference type="AlphaFoldDB" id="A0AAQ3PJB6"/>
<dbReference type="EMBL" id="CP144745">
    <property type="protein sequence ID" value="WVZ52632.1"/>
    <property type="molecule type" value="Genomic_DNA"/>
</dbReference>
<name>A0AAQ3PJB6_PASNO</name>